<keyword evidence="7" id="KW-0406">Ion transport</keyword>
<reference evidence="12" key="1">
    <citation type="journal article" date="2019" name="Int. J. Syst. Evol. Microbiol.">
        <title>The Global Catalogue of Microorganisms (GCM) 10K type strain sequencing project: providing services to taxonomists for standard genome sequencing and annotation.</title>
        <authorList>
            <consortium name="The Broad Institute Genomics Platform"/>
            <consortium name="The Broad Institute Genome Sequencing Center for Infectious Disease"/>
            <person name="Wu L."/>
            <person name="Ma J."/>
        </authorList>
    </citation>
    <scope>NUCLEOTIDE SEQUENCE [LARGE SCALE GENOMIC DNA]</scope>
    <source>
        <strain evidence="12">CGMCC 1.10759</strain>
    </source>
</reference>
<evidence type="ECO:0000256" key="10">
    <source>
        <dbReference type="SAM" id="Phobius"/>
    </source>
</evidence>
<keyword evidence="4" id="KW-1003">Cell membrane</keyword>
<keyword evidence="6 10" id="KW-1133">Transmembrane helix</keyword>
<evidence type="ECO:0000256" key="8">
    <source>
        <dbReference type="ARBA" id="ARBA00023136"/>
    </source>
</evidence>
<feature type="transmembrane region" description="Helical" evidence="10">
    <location>
        <begin position="409"/>
        <end position="427"/>
    </location>
</feature>
<dbReference type="PIRSF" id="PIRSF006603">
    <property type="entry name" value="DinF"/>
    <property type="match status" value="1"/>
</dbReference>
<comment type="caution">
    <text evidence="11">The sequence shown here is derived from an EMBL/GenBank/DDBJ whole genome shotgun (WGS) entry which is preliminary data.</text>
</comment>
<dbReference type="EMBL" id="JBHSDU010000003">
    <property type="protein sequence ID" value="MFC4310039.1"/>
    <property type="molecule type" value="Genomic_DNA"/>
</dbReference>
<evidence type="ECO:0000256" key="7">
    <source>
        <dbReference type="ARBA" id="ARBA00023065"/>
    </source>
</evidence>
<keyword evidence="8 10" id="KW-0472">Membrane</keyword>
<sequence length="479" mass="50730">MDTALPPSTAPTSSLPAQRLDASGRAHVDVRAIVALAIPFAANSAIQAILNLTDTWFIGRISTSALAAIASIHWPVIACIALFGGVGLAGQTLVAQAFGGRRLKRASQAGWISMWAALAVAPLFWFIAMNGNAVLDPFGLAPDVQALAVQFWQPRMIGAPLGVALWGIVGFFNGIGRPKISFMVEALVCVSNALFAQLFIFELGWGIAGGAWATNCAQALGLLVALGIFVSPKMHRMFHSRLMWRPRLQKIVGQCKLGLPMGLLIAADVLGFAMFQLMQVHLGTVGGAATQVVMMLTSISFGPAIGIAMAGTTLVGQSIGMGNRDWARRIGNSIIVICMTYMGTVGLLLGLTAPWLIPTFVADNDPQALAVIQLGTTLMWVAAAYQLFDGLNFASSFSLRGAGDATVPAICVLVLSWLVFVPLAHSLSFKPGGGWVEGLPQFGLGALGGWLAALTYIILISVVLLLRWRSGAWEKIRLR</sequence>
<dbReference type="InterPro" id="IPR002528">
    <property type="entry name" value="MATE_fam"/>
</dbReference>
<feature type="transmembrane region" description="Helical" evidence="10">
    <location>
        <begin position="293"/>
        <end position="314"/>
    </location>
</feature>
<dbReference type="Pfam" id="PF01554">
    <property type="entry name" value="MatE"/>
    <property type="match status" value="2"/>
</dbReference>
<dbReference type="Proteomes" id="UP001595904">
    <property type="component" value="Unassembled WGS sequence"/>
</dbReference>
<keyword evidence="5 10" id="KW-0812">Transmembrane</keyword>
<feature type="transmembrane region" description="Helical" evidence="10">
    <location>
        <begin position="369"/>
        <end position="388"/>
    </location>
</feature>
<feature type="transmembrane region" description="Helical" evidence="10">
    <location>
        <begin position="157"/>
        <end position="175"/>
    </location>
</feature>
<feature type="transmembrane region" description="Helical" evidence="10">
    <location>
        <begin position="182"/>
        <end position="201"/>
    </location>
</feature>
<dbReference type="NCBIfam" id="TIGR00797">
    <property type="entry name" value="matE"/>
    <property type="match status" value="1"/>
</dbReference>
<dbReference type="InterPro" id="IPR048279">
    <property type="entry name" value="MdtK-like"/>
</dbReference>
<feature type="transmembrane region" description="Helical" evidence="10">
    <location>
        <begin position="447"/>
        <end position="468"/>
    </location>
</feature>
<gene>
    <name evidence="11" type="ORF">ACFPN2_13190</name>
</gene>
<feature type="transmembrane region" description="Helical" evidence="10">
    <location>
        <begin position="251"/>
        <end position="273"/>
    </location>
</feature>
<feature type="transmembrane region" description="Helical" evidence="10">
    <location>
        <begin position="334"/>
        <end position="357"/>
    </location>
</feature>
<dbReference type="CDD" id="cd13133">
    <property type="entry name" value="MATE_like_7"/>
    <property type="match status" value="1"/>
</dbReference>
<dbReference type="PANTHER" id="PTHR43298:SF2">
    <property type="entry name" value="FMN_FAD EXPORTER YEEO-RELATED"/>
    <property type="match status" value="1"/>
</dbReference>
<feature type="transmembrane region" description="Helical" evidence="10">
    <location>
        <begin position="109"/>
        <end position="128"/>
    </location>
</feature>
<dbReference type="InterPro" id="IPR050222">
    <property type="entry name" value="MATE_MdtK"/>
</dbReference>
<feature type="transmembrane region" description="Helical" evidence="10">
    <location>
        <begin position="65"/>
        <end position="88"/>
    </location>
</feature>
<evidence type="ECO:0000256" key="9">
    <source>
        <dbReference type="ARBA" id="ARBA00031636"/>
    </source>
</evidence>
<keyword evidence="12" id="KW-1185">Reference proteome</keyword>
<keyword evidence="3" id="KW-0050">Antiport</keyword>
<comment type="subcellular location">
    <subcellularLocation>
        <location evidence="1">Cell inner membrane</location>
        <topology evidence="1">Multi-pass membrane protein</topology>
    </subcellularLocation>
</comment>
<protein>
    <recommendedName>
        <fullName evidence="9">Multidrug-efflux transporter</fullName>
    </recommendedName>
</protein>
<evidence type="ECO:0000256" key="4">
    <source>
        <dbReference type="ARBA" id="ARBA00022475"/>
    </source>
</evidence>
<evidence type="ECO:0000256" key="3">
    <source>
        <dbReference type="ARBA" id="ARBA00022449"/>
    </source>
</evidence>
<evidence type="ECO:0000313" key="11">
    <source>
        <dbReference type="EMBL" id="MFC4310039.1"/>
    </source>
</evidence>
<evidence type="ECO:0000256" key="2">
    <source>
        <dbReference type="ARBA" id="ARBA00022448"/>
    </source>
</evidence>
<dbReference type="RefSeq" id="WP_380597205.1">
    <property type="nucleotide sequence ID" value="NZ_JBHSDU010000003.1"/>
</dbReference>
<evidence type="ECO:0000256" key="6">
    <source>
        <dbReference type="ARBA" id="ARBA00022989"/>
    </source>
</evidence>
<feature type="transmembrane region" description="Helical" evidence="10">
    <location>
        <begin position="32"/>
        <end position="53"/>
    </location>
</feature>
<name>A0ABV8SR06_9GAMM</name>
<evidence type="ECO:0000256" key="1">
    <source>
        <dbReference type="ARBA" id="ARBA00004429"/>
    </source>
</evidence>
<evidence type="ECO:0000256" key="5">
    <source>
        <dbReference type="ARBA" id="ARBA00022692"/>
    </source>
</evidence>
<organism evidence="11 12">
    <name type="scientific">Steroidobacter flavus</name>
    <dbReference type="NCBI Taxonomy" id="1842136"/>
    <lineage>
        <taxon>Bacteria</taxon>
        <taxon>Pseudomonadati</taxon>
        <taxon>Pseudomonadota</taxon>
        <taxon>Gammaproteobacteria</taxon>
        <taxon>Steroidobacterales</taxon>
        <taxon>Steroidobacteraceae</taxon>
        <taxon>Steroidobacter</taxon>
    </lineage>
</organism>
<accession>A0ABV8SR06</accession>
<dbReference type="PANTHER" id="PTHR43298">
    <property type="entry name" value="MULTIDRUG RESISTANCE PROTEIN NORM-RELATED"/>
    <property type="match status" value="1"/>
</dbReference>
<proteinExistence type="predicted"/>
<keyword evidence="2" id="KW-0813">Transport</keyword>
<evidence type="ECO:0000313" key="12">
    <source>
        <dbReference type="Proteomes" id="UP001595904"/>
    </source>
</evidence>
<feature type="transmembrane region" description="Helical" evidence="10">
    <location>
        <begin position="207"/>
        <end position="230"/>
    </location>
</feature>